<evidence type="ECO:0000256" key="9">
    <source>
        <dbReference type="SAM" id="MobiDB-lite"/>
    </source>
</evidence>
<dbReference type="Pfam" id="PF00271">
    <property type="entry name" value="Helicase_C"/>
    <property type="match status" value="1"/>
</dbReference>
<dbReference type="PROSITE" id="PS00518">
    <property type="entry name" value="ZF_RING_1"/>
    <property type="match status" value="1"/>
</dbReference>
<evidence type="ECO:0000256" key="4">
    <source>
        <dbReference type="ARBA" id="ARBA00022801"/>
    </source>
</evidence>
<keyword evidence="5" id="KW-0862">Zinc</keyword>
<feature type="region of interest" description="Disordered" evidence="9">
    <location>
        <begin position="35"/>
        <end position="59"/>
    </location>
</feature>
<dbReference type="Gene3D" id="3.40.50.300">
    <property type="entry name" value="P-loop containing nucleotide triphosphate hydrolases"/>
    <property type="match status" value="1"/>
</dbReference>
<feature type="compositionally biased region" description="Polar residues" evidence="9">
    <location>
        <begin position="784"/>
        <end position="794"/>
    </location>
</feature>
<keyword evidence="6" id="KW-0067">ATP-binding</keyword>
<dbReference type="SMART" id="SM00487">
    <property type="entry name" value="DEXDc"/>
    <property type="match status" value="1"/>
</dbReference>
<dbReference type="GO" id="GO:0000209">
    <property type="term" value="P:protein polyubiquitination"/>
    <property type="evidence" value="ECO:0007669"/>
    <property type="project" value="TreeGrafter"/>
</dbReference>
<dbReference type="InterPro" id="IPR027417">
    <property type="entry name" value="P-loop_NTPase"/>
</dbReference>
<dbReference type="Pfam" id="PF00176">
    <property type="entry name" value="SNF2-rel_dom"/>
    <property type="match status" value="1"/>
</dbReference>
<dbReference type="InterPro" id="IPR017907">
    <property type="entry name" value="Znf_RING_CS"/>
</dbReference>
<feature type="region of interest" description="Disordered" evidence="9">
    <location>
        <begin position="75"/>
        <end position="100"/>
    </location>
</feature>
<dbReference type="SUPFAM" id="SSF52540">
    <property type="entry name" value="P-loop containing nucleoside triphosphate hydrolases"/>
    <property type="match status" value="2"/>
</dbReference>
<evidence type="ECO:0000259" key="10">
    <source>
        <dbReference type="PROSITE" id="PS50089"/>
    </source>
</evidence>
<evidence type="ECO:0000256" key="7">
    <source>
        <dbReference type="PROSITE-ProRule" id="PRU00175"/>
    </source>
</evidence>
<sequence length="1513" mass="170172">MMPPIQPSPKRKRSFGIIPDSYIFAEELKASRMSVEEDKAAYDDNGPSPSPSPEDEVLSSSVRVIPDELIDFLATNKSTPPQKRRKRMTGSGSEASNGHVPDNYIVVKQSSMEIRCRDAKLPSNGSTLSKPKVRFHCHWSQQRQKSEPSHITIQDDDGNPLLTVPLSLEFNLMIILNPFDDVLISLTVDRDSQKYARQSSGKLWTEIGISLQNRDGSDYIQIDFTIKWEVTTHLELIQPKKTDALSKVLSAYFPDPSATNLGLLSAQDFYKSAHCPDPYDEVPASIETPNLKSTLYPFQKRAVQWMLRREGSEWSAATGSVRAAQLETTDRLPISFSPATDAQGRSFYISQLFGMIVFDLAPFFAAEQSIKGGILAEEMGLGKTIEMIALLTLHTRPNQGLSIFDPFTGEILRTTNATLIISPPSIAKQWMSEIKAHAPNLKVTYYQGVKNRKVQNEDTMEDFATSHVVVTTYAVLASEIYFTKLNPGRTLRSQSKYERPKSLLVQFSWWRVCLDEAQMVESGVSKAATVARMIPRINAWAITGTPVRKDINDLLGLLIFLRYEPLVSVWQSLVSSHKAHFHKVFDSISLRHSKRSVRGEINLPQQRRFVITIPFNSIEEQYYRELFGQMCKESGLSTEGAPLIDGWDPSDYAEVMRRWLVRLRQAALYPELRNKRGLKHNKDEDEPVVQTASKVLELMFSQIDIAIRTNHRLLLMSRLKRGQLYENSPRVQKALEIWEAVIVESSVDVKEARDELSSEISLEKAKLASRADKGPGSEIVKTETIPSSQAQGSRSIVGGDFDVQDGSDPASRIGVLRTRLRTALELHHMAVFFRANAHFQIKTNEEMTKPDSPEFDKFEKLEKEGYEAAKELRREILHEVFNRANTLMATIKRHTESGTVVQLPKFAPNVLTGGPECRRIMDDFESLGNNMDNQAREINEWRDHLSRILSSSLVDNDDDEIEINGEEYEDSTKVQEEVVVYVQALRTMIADRQTSLTGVENYLTNQEAKTALREAKNGVGPAPEQLLALFQVRERFIHKGTSVRGALSELRSHISNLKGQGDRAQNELSIVEAQLKMTHKYLTDQTKVATALEKEVELFTKCMNLRVEYYKQLQAISNQVAPYTGPNNDLVVENMLSKERELVQSLAVMRAKKRYLDHLKEEAKKPKDQRVCIICRDEFELGVLTICGHQFCSDCIKKWWRSHHECPICKRRLIRADLHEITYKPQEATLTVEHEEIREPLKERSPNSNSLGKSVIYSDVSKATLSAINDIELPGNNSFGTKIDTLARHILYLRESDSGTKSIVYSQFTDFLSVLARAFDTFRIGHSSVACNGIEKFKNDPGTEVFLLHSRAHSAGLTLVNASHVFLCEPLLNTALELQAIARVDRIGQTSDTSVWLYNIAGTVEESIHELSVKRRLEHLGHAARSKKGKERALTDEELVASGLEEANSLELQKTILADLMAKGKGGEVVSENDLWACLFGGRKKRNTVDLTGDGAVEDPGNAVGLTGVGAKD</sequence>
<accession>A0A8A3P0W1</accession>
<dbReference type="CDD" id="cd18793">
    <property type="entry name" value="SF2_C_SNF"/>
    <property type="match status" value="1"/>
</dbReference>
<dbReference type="Pfam" id="PF26021">
    <property type="entry name" value="Ferritin_C144_05"/>
    <property type="match status" value="1"/>
</dbReference>
<dbReference type="SUPFAM" id="SSF57850">
    <property type="entry name" value="RING/U-box"/>
    <property type="match status" value="1"/>
</dbReference>
<evidence type="ECO:0000256" key="8">
    <source>
        <dbReference type="SAM" id="Coils"/>
    </source>
</evidence>
<dbReference type="PROSITE" id="PS51192">
    <property type="entry name" value="HELICASE_ATP_BIND_1"/>
    <property type="match status" value="1"/>
</dbReference>
<feature type="domain" description="RING-type" evidence="10">
    <location>
        <begin position="1172"/>
        <end position="1210"/>
    </location>
</feature>
<dbReference type="Gene3D" id="3.40.50.10810">
    <property type="entry name" value="Tandem AAA-ATPase domain"/>
    <property type="match status" value="1"/>
</dbReference>
<dbReference type="InterPro" id="IPR014001">
    <property type="entry name" value="Helicase_ATP-bd"/>
</dbReference>
<dbReference type="OrthoDB" id="5330228at2759"/>
<evidence type="ECO:0000256" key="6">
    <source>
        <dbReference type="ARBA" id="ARBA00022840"/>
    </source>
</evidence>
<dbReference type="GO" id="GO:0016787">
    <property type="term" value="F:hydrolase activity"/>
    <property type="evidence" value="ECO:0007669"/>
    <property type="project" value="UniProtKB-KW"/>
</dbReference>
<dbReference type="PANTHER" id="PTHR45865">
    <property type="entry name" value="E3 UBIQUITIN-PROTEIN LIGASE SHPRH FAMILY MEMBER"/>
    <property type="match status" value="1"/>
</dbReference>
<dbReference type="InterPro" id="IPR001650">
    <property type="entry name" value="Helicase_C-like"/>
</dbReference>
<dbReference type="GO" id="GO:0061630">
    <property type="term" value="F:ubiquitin protein ligase activity"/>
    <property type="evidence" value="ECO:0007669"/>
    <property type="project" value="TreeGrafter"/>
</dbReference>
<dbReference type="Gene3D" id="3.30.40.10">
    <property type="entry name" value="Zinc/RING finger domain, C3HC4 (zinc finger)"/>
    <property type="match status" value="1"/>
</dbReference>
<reference evidence="12" key="1">
    <citation type="submission" date="2020-10" db="EMBL/GenBank/DDBJ databases">
        <title>Genome Sequence of Monilinia vaccinii-corymbosi Sheds Light on Mummy Berry Disease Infection of Blueberry and Mating Type.</title>
        <authorList>
            <person name="Yow A.G."/>
            <person name="Zhang Y."/>
            <person name="Bansal K."/>
            <person name="Eacker S.M."/>
            <person name="Sullivan S."/>
            <person name="Liachko I."/>
            <person name="Cubeta M.A."/>
            <person name="Rollins J.A."/>
            <person name="Ashrafi H."/>
        </authorList>
    </citation>
    <scope>NUCLEOTIDE SEQUENCE</scope>
    <source>
        <strain evidence="12">RL-1</strain>
    </source>
</reference>
<gene>
    <name evidence="12" type="ORF">DSL72_003918</name>
</gene>
<feature type="coiled-coil region" evidence="8">
    <location>
        <begin position="1047"/>
        <end position="1074"/>
    </location>
</feature>
<dbReference type="EMBL" id="CP063405">
    <property type="protein sequence ID" value="QSZ29404.1"/>
    <property type="molecule type" value="Genomic_DNA"/>
</dbReference>
<keyword evidence="1" id="KW-0479">Metal-binding</keyword>
<dbReference type="PANTHER" id="PTHR45865:SF1">
    <property type="entry name" value="E3 UBIQUITIN-PROTEIN LIGASE SHPRH"/>
    <property type="match status" value="1"/>
</dbReference>
<dbReference type="InterPro" id="IPR059033">
    <property type="entry name" value="C144_05_dom"/>
</dbReference>
<name>A0A8A3P0W1_9HELO</name>
<keyword evidence="3 7" id="KW-0863">Zinc-finger</keyword>
<dbReference type="GO" id="GO:0005634">
    <property type="term" value="C:nucleus"/>
    <property type="evidence" value="ECO:0007669"/>
    <property type="project" value="TreeGrafter"/>
</dbReference>
<evidence type="ECO:0000256" key="2">
    <source>
        <dbReference type="ARBA" id="ARBA00022741"/>
    </source>
</evidence>
<dbReference type="PROSITE" id="PS50089">
    <property type="entry name" value="ZF_RING_2"/>
    <property type="match status" value="1"/>
</dbReference>
<feature type="region of interest" description="Disordered" evidence="9">
    <location>
        <begin position="767"/>
        <end position="803"/>
    </location>
</feature>
<dbReference type="GO" id="GO:0005524">
    <property type="term" value="F:ATP binding"/>
    <property type="evidence" value="ECO:0007669"/>
    <property type="project" value="InterPro"/>
</dbReference>
<evidence type="ECO:0000256" key="5">
    <source>
        <dbReference type="ARBA" id="ARBA00022833"/>
    </source>
</evidence>
<dbReference type="GO" id="GO:0008270">
    <property type="term" value="F:zinc ion binding"/>
    <property type="evidence" value="ECO:0007669"/>
    <property type="project" value="UniProtKB-KW"/>
</dbReference>
<evidence type="ECO:0000259" key="11">
    <source>
        <dbReference type="PROSITE" id="PS51192"/>
    </source>
</evidence>
<keyword evidence="4" id="KW-0378">Hydrolase</keyword>
<evidence type="ECO:0000313" key="13">
    <source>
        <dbReference type="Proteomes" id="UP000672032"/>
    </source>
</evidence>
<dbReference type="Pfam" id="PF13923">
    <property type="entry name" value="zf-C3HC4_2"/>
    <property type="match status" value="1"/>
</dbReference>
<dbReference type="InterPro" id="IPR013083">
    <property type="entry name" value="Znf_RING/FYVE/PHD"/>
</dbReference>
<keyword evidence="8" id="KW-0175">Coiled coil</keyword>
<dbReference type="FunFam" id="3.40.50.10810:FF:000059">
    <property type="entry name" value="SNF2 family helicase/ATPase, putative"/>
    <property type="match status" value="1"/>
</dbReference>
<dbReference type="InterPro" id="IPR000330">
    <property type="entry name" value="SNF2_N"/>
</dbReference>
<dbReference type="InterPro" id="IPR001841">
    <property type="entry name" value="Znf_RING"/>
</dbReference>
<evidence type="ECO:0000256" key="1">
    <source>
        <dbReference type="ARBA" id="ARBA00022723"/>
    </source>
</evidence>
<protein>
    <recommendedName>
        <fullName evidence="14">RING-type domain-containing protein</fullName>
    </recommendedName>
</protein>
<keyword evidence="13" id="KW-1185">Reference proteome</keyword>
<dbReference type="GO" id="GO:0006974">
    <property type="term" value="P:DNA damage response"/>
    <property type="evidence" value="ECO:0007669"/>
    <property type="project" value="TreeGrafter"/>
</dbReference>
<evidence type="ECO:0000313" key="12">
    <source>
        <dbReference type="EMBL" id="QSZ29404.1"/>
    </source>
</evidence>
<dbReference type="InterPro" id="IPR038718">
    <property type="entry name" value="SNF2-like_sf"/>
</dbReference>
<proteinExistence type="predicted"/>
<dbReference type="Proteomes" id="UP000672032">
    <property type="component" value="Chromosome 1"/>
</dbReference>
<dbReference type="InterPro" id="IPR049730">
    <property type="entry name" value="SNF2/RAD54-like_C"/>
</dbReference>
<organism evidence="12 13">
    <name type="scientific">Monilinia vaccinii-corymbosi</name>
    <dbReference type="NCBI Taxonomy" id="61207"/>
    <lineage>
        <taxon>Eukaryota</taxon>
        <taxon>Fungi</taxon>
        <taxon>Dikarya</taxon>
        <taxon>Ascomycota</taxon>
        <taxon>Pezizomycotina</taxon>
        <taxon>Leotiomycetes</taxon>
        <taxon>Helotiales</taxon>
        <taxon>Sclerotiniaceae</taxon>
        <taxon>Monilinia</taxon>
    </lineage>
</organism>
<feature type="domain" description="Helicase ATP-binding" evidence="11">
    <location>
        <begin position="364"/>
        <end position="564"/>
    </location>
</feature>
<dbReference type="SMART" id="SM00184">
    <property type="entry name" value="RING"/>
    <property type="match status" value="1"/>
</dbReference>
<dbReference type="CDD" id="cd18070">
    <property type="entry name" value="DEXQc_SHPRH"/>
    <property type="match status" value="1"/>
</dbReference>
<evidence type="ECO:0008006" key="14">
    <source>
        <dbReference type="Google" id="ProtNLM"/>
    </source>
</evidence>
<dbReference type="InterPro" id="IPR052583">
    <property type="entry name" value="ATP-helicase/E3_Ub-Ligase"/>
</dbReference>
<keyword evidence="2" id="KW-0547">Nucleotide-binding</keyword>
<evidence type="ECO:0000256" key="3">
    <source>
        <dbReference type="ARBA" id="ARBA00022771"/>
    </source>
</evidence>